<dbReference type="InterPro" id="IPR000301">
    <property type="entry name" value="Tetraspanin_animals"/>
</dbReference>
<dbReference type="Proteomes" id="UP001228049">
    <property type="component" value="Unassembled WGS sequence"/>
</dbReference>
<accession>A0AAD9FHN6</accession>
<comment type="caution">
    <text evidence="8">The sequence shown here is derived from an EMBL/GenBank/DDBJ whole genome shotgun (WGS) entry which is preliminary data.</text>
</comment>
<evidence type="ECO:0000256" key="1">
    <source>
        <dbReference type="ARBA" id="ARBA00004141"/>
    </source>
</evidence>
<dbReference type="Gene3D" id="1.10.1450.10">
    <property type="entry name" value="Tetraspanin"/>
    <property type="match status" value="1"/>
</dbReference>
<dbReference type="SUPFAM" id="SSF48652">
    <property type="entry name" value="Tetraspanin"/>
    <property type="match status" value="1"/>
</dbReference>
<comment type="similarity">
    <text evidence="2 7">Belongs to the tetraspanin (TM4SF) family.</text>
</comment>
<dbReference type="EMBL" id="JASDAP010000001">
    <property type="protein sequence ID" value="KAK1906273.1"/>
    <property type="molecule type" value="Genomic_DNA"/>
</dbReference>
<name>A0AAD9FHN6_DISEL</name>
<evidence type="ECO:0000313" key="9">
    <source>
        <dbReference type="Proteomes" id="UP001228049"/>
    </source>
</evidence>
<evidence type="ECO:0000313" key="8">
    <source>
        <dbReference type="EMBL" id="KAK1906273.1"/>
    </source>
</evidence>
<dbReference type="PIRSF" id="PIRSF002419">
    <property type="entry name" value="Tetraspanin"/>
    <property type="match status" value="1"/>
</dbReference>
<feature type="transmembrane region" description="Helical" evidence="7">
    <location>
        <begin position="199"/>
        <end position="225"/>
    </location>
</feature>
<comment type="subcellular location">
    <subcellularLocation>
        <location evidence="1 7">Membrane</location>
        <topology evidence="1 7">Multi-pass membrane protein</topology>
    </subcellularLocation>
</comment>
<sequence length="245" mass="26503">MGKINGCIKCLFIFFNVVFALLGCVLVYLAVQATVFSHQVTSVGGLSMALSWVFVLGVFVLPVLGIVAACMEKELVFKIFAGFMVAGMIIMLIFGIVVVVSRNMLENSLDTASAEVAKTFMEYEEMRMMIMAIEESAHCCGVVSSSDWGNKISQSCECKMGNTGFSFSSGCKAKPVGALGPDQIYATSCSGPLFVIFDFIFKIIMGICFTFAILALLLALLMSILMIHQIRKHDSGGSSMAMKSF</sequence>
<feature type="transmembrane region" description="Helical" evidence="7">
    <location>
        <begin position="79"/>
        <end position="100"/>
    </location>
</feature>
<dbReference type="AlphaFoldDB" id="A0AAD9FHN6"/>
<evidence type="ECO:0000256" key="3">
    <source>
        <dbReference type="ARBA" id="ARBA00022692"/>
    </source>
</evidence>
<keyword evidence="5 7" id="KW-0472">Membrane</keyword>
<gene>
    <name evidence="8" type="ORF">KUDE01_008674</name>
</gene>
<dbReference type="InterPro" id="IPR008952">
    <property type="entry name" value="Tetraspanin_EC2_sf"/>
</dbReference>
<feature type="disulfide bond" evidence="6">
    <location>
        <begin position="140"/>
        <end position="156"/>
    </location>
</feature>
<keyword evidence="4 7" id="KW-1133">Transmembrane helix</keyword>
<reference evidence="8" key="1">
    <citation type="submission" date="2023-04" db="EMBL/GenBank/DDBJ databases">
        <title>Chromosome-level genome of Chaenocephalus aceratus.</title>
        <authorList>
            <person name="Park H."/>
        </authorList>
    </citation>
    <scope>NUCLEOTIDE SEQUENCE</scope>
    <source>
        <strain evidence="8">DE</strain>
        <tissue evidence="8">Muscle</tissue>
    </source>
</reference>
<protein>
    <recommendedName>
        <fullName evidence="7">Tetraspanin</fullName>
    </recommendedName>
</protein>
<dbReference type="Pfam" id="PF00335">
    <property type="entry name" value="Tetraspanin"/>
    <property type="match status" value="1"/>
</dbReference>
<evidence type="ECO:0000256" key="4">
    <source>
        <dbReference type="ARBA" id="ARBA00022989"/>
    </source>
</evidence>
<evidence type="ECO:0000256" key="6">
    <source>
        <dbReference type="PIRSR" id="PIRSR002419-1"/>
    </source>
</evidence>
<evidence type="ECO:0000256" key="7">
    <source>
        <dbReference type="RuleBase" id="RU361218"/>
    </source>
</evidence>
<evidence type="ECO:0000256" key="2">
    <source>
        <dbReference type="ARBA" id="ARBA00006840"/>
    </source>
</evidence>
<feature type="disulfide bond" evidence="6">
    <location>
        <begin position="139"/>
        <end position="171"/>
    </location>
</feature>
<organism evidence="8 9">
    <name type="scientific">Dissostichus eleginoides</name>
    <name type="common">Patagonian toothfish</name>
    <name type="synonym">Dissostichus amissus</name>
    <dbReference type="NCBI Taxonomy" id="100907"/>
    <lineage>
        <taxon>Eukaryota</taxon>
        <taxon>Metazoa</taxon>
        <taxon>Chordata</taxon>
        <taxon>Craniata</taxon>
        <taxon>Vertebrata</taxon>
        <taxon>Euteleostomi</taxon>
        <taxon>Actinopterygii</taxon>
        <taxon>Neopterygii</taxon>
        <taxon>Teleostei</taxon>
        <taxon>Neoteleostei</taxon>
        <taxon>Acanthomorphata</taxon>
        <taxon>Eupercaria</taxon>
        <taxon>Perciformes</taxon>
        <taxon>Notothenioidei</taxon>
        <taxon>Nototheniidae</taxon>
        <taxon>Dissostichus</taxon>
    </lineage>
</organism>
<keyword evidence="9" id="KW-1185">Reference proteome</keyword>
<dbReference type="InterPro" id="IPR018499">
    <property type="entry name" value="Tetraspanin/Peripherin"/>
</dbReference>
<feature type="transmembrane region" description="Helical" evidence="7">
    <location>
        <begin position="12"/>
        <end position="31"/>
    </location>
</feature>
<feature type="transmembrane region" description="Helical" evidence="7">
    <location>
        <begin position="43"/>
        <end position="67"/>
    </location>
</feature>
<keyword evidence="3 7" id="KW-0812">Transmembrane</keyword>
<dbReference type="GO" id="GO:0016020">
    <property type="term" value="C:membrane"/>
    <property type="evidence" value="ECO:0007669"/>
    <property type="project" value="UniProtKB-SubCell"/>
</dbReference>
<evidence type="ECO:0000256" key="5">
    <source>
        <dbReference type="ARBA" id="ARBA00023136"/>
    </source>
</evidence>
<keyword evidence="6" id="KW-1015">Disulfide bond</keyword>
<proteinExistence type="inferred from homology"/>
<dbReference type="PROSITE" id="PS51257">
    <property type="entry name" value="PROKAR_LIPOPROTEIN"/>
    <property type="match status" value="1"/>
</dbReference>